<comment type="function">
    <text evidence="3">Required for formate dehydrogenase (FDH) activity. Acts as a sulfur carrier protein that transfers sulfur from IscS to the molybdenum cofactor prior to its insertion into FDH.</text>
</comment>
<protein>
    <recommendedName>
        <fullName evidence="3">Sulfur carrier protein FdhD</fullName>
    </recommendedName>
</protein>
<evidence type="ECO:0000256" key="2">
    <source>
        <dbReference type="ARBA" id="ARBA00023150"/>
    </source>
</evidence>
<feature type="active site" description="Cysteine persulfide intermediate" evidence="3">
    <location>
        <position position="163"/>
    </location>
</feature>
<comment type="caution">
    <text evidence="5">The sequence shown here is derived from an EMBL/GenBank/DDBJ whole genome shotgun (WGS) entry which is preliminary data.</text>
</comment>
<dbReference type="EMBL" id="JACIDC010000006">
    <property type="protein sequence ID" value="MBB4040388.1"/>
    <property type="molecule type" value="Genomic_DNA"/>
</dbReference>
<dbReference type="Proteomes" id="UP000519439">
    <property type="component" value="Unassembled WGS sequence"/>
</dbReference>
<keyword evidence="6" id="KW-1185">Reference proteome</keyword>
<sequence>MPVKSADLADVAGASRPGAEGAVRDAAPDPTVETTAVPEACYAARREGRDACGEPTAAEVPVAVISFDEDRALSGTRAIPAEVPVNLVYGGIPFAVMMTTPSDLEDFAVGFSLTEGVIRQRDDIRGIRIEPDERGIRLAIDLVPNRLHEHLARRRALSGRTGCGLCGVDDFDSLPQARNMEGAAPSLSASAIQQALLGLDREQALNELTHAVHAAAWADLDGTIRHVREDVGRHNALDKLLGALCREDIRPDTGFVVVTSRCSFELVEKIAAFGARTLVAISAPTALALERARKLDITLIGIARRDSVTVFHGLERVREALHEQTSGLDLP</sequence>
<dbReference type="Gene3D" id="3.10.20.10">
    <property type="match status" value="1"/>
</dbReference>
<feature type="region of interest" description="Disordered" evidence="4">
    <location>
        <begin position="1"/>
        <end position="33"/>
    </location>
</feature>
<dbReference type="Pfam" id="PF02634">
    <property type="entry name" value="FdhD-NarQ"/>
    <property type="match status" value="1"/>
</dbReference>
<dbReference type="PANTHER" id="PTHR30592">
    <property type="entry name" value="FORMATE DEHYDROGENASE"/>
    <property type="match status" value="1"/>
</dbReference>
<comment type="caution">
    <text evidence="3">Lacks conserved residue(s) required for the propagation of feature annotation.</text>
</comment>
<evidence type="ECO:0000256" key="1">
    <source>
        <dbReference type="ARBA" id="ARBA00022490"/>
    </source>
</evidence>
<gene>
    <name evidence="3" type="primary">fdhD</name>
    <name evidence="5" type="ORF">GGR34_002041</name>
</gene>
<reference evidence="5 6" key="1">
    <citation type="submission" date="2020-08" db="EMBL/GenBank/DDBJ databases">
        <title>Genomic Encyclopedia of Type Strains, Phase IV (KMG-IV): sequencing the most valuable type-strain genomes for metagenomic binning, comparative biology and taxonomic classification.</title>
        <authorList>
            <person name="Goeker M."/>
        </authorList>
    </citation>
    <scope>NUCLEOTIDE SEQUENCE [LARGE SCALE GENOMIC DNA]</scope>
    <source>
        <strain evidence="5 6">DSM 15743</strain>
    </source>
</reference>
<dbReference type="GO" id="GO:0016783">
    <property type="term" value="F:sulfurtransferase activity"/>
    <property type="evidence" value="ECO:0007669"/>
    <property type="project" value="InterPro"/>
</dbReference>
<evidence type="ECO:0000313" key="5">
    <source>
        <dbReference type="EMBL" id="MBB4040388.1"/>
    </source>
</evidence>
<name>A0A7W6IF90_9HYPH</name>
<evidence type="ECO:0000256" key="4">
    <source>
        <dbReference type="SAM" id="MobiDB-lite"/>
    </source>
</evidence>
<comment type="similarity">
    <text evidence="3">Belongs to the FdhD family.</text>
</comment>
<dbReference type="InterPro" id="IPR003786">
    <property type="entry name" value="FdhD"/>
</dbReference>
<dbReference type="InterPro" id="IPR016193">
    <property type="entry name" value="Cytidine_deaminase-like"/>
</dbReference>
<proteinExistence type="inferred from homology"/>
<dbReference type="GO" id="GO:0005737">
    <property type="term" value="C:cytoplasm"/>
    <property type="evidence" value="ECO:0007669"/>
    <property type="project" value="UniProtKB-SubCell"/>
</dbReference>
<comment type="subcellular location">
    <subcellularLocation>
        <location evidence="3">Cytoplasm</location>
    </subcellularLocation>
</comment>
<organism evidence="5 6">
    <name type="scientific">Microvirga flocculans</name>
    <dbReference type="NCBI Taxonomy" id="217168"/>
    <lineage>
        <taxon>Bacteria</taxon>
        <taxon>Pseudomonadati</taxon>
        <taxon>Pseudomonadota</taxon>
        <taxon>Alphaproteobacteria</taxon>
        <taxon>Hyphomicrobiales</taxon>
        <taxon>Methylobacteriaceae</taxon>
        <taxon>Microvirga</taxon>
    </lineage>
</organism>
<evidence type="ECO:0000313" key="6">
    <source>
        <dbReference type="Proteomes" id="UP000519439"/>
    </source>
</evidence>
<evidence type="ECO:0000256" key="3">
    <source>
        <dbReference type="HAMAP-Rule" id="MF_00187"/>
    </source>
</evidence>
<dbReference type="NCBIfam" id="TIGR00129">
    <property type="entry name" value="fdhD_narQ"/>
    <property type="match status" value="1"/>
</dbReference>
<dbReference type="Gene3D" id="3.40.140.10">
    <property type="entry name" value="Cytidine Deaminase, domain 2"/>
    <property type="match status" value="1"/>
</dbReference>
<dbReference type="HAMAP" id="MF_00187">
    <property type="entry name" value="FdhD"/>
    <property type="match status" value="1"/>
</dbReference>
<dbReference type="AlphaFoldDB" id="A0A7W6IF90"/>
<dbReference type="SUPFAM" id="SSF53927">
    <property type="entry name" value="Cytidine deaminase-like"/>
    <property type="match status" value="1"/>
</dbReference>
<keyword evidence="1 3" id="KW-0963">Cytoplasm</keyword>
<dbReference type="PANTHER" id="PTHR30592:SF1">
    <property type="entry name" value="SULFUR CARRIER PROTEIN FDHD"/>
    <property type="match status" value="1"/>
</dbReference>
<dbReference type="GO" id="GO:0006777">
    <property type="term" value="P:Mo-molybdopterin cofactor biosynthetic process"/>
    <property type="evidence" value="ECO:0007669"/>
    <property type="project" value="UniProtKB-UniRule"/>
</dbReference>
<accession>A0A7W6IF90</accession>
<keyword evidence="2 3" id="KW-0501">Molybdenum cofactor biosynthesis</keyword>
<dbReference type="GO" id="GO:0097163">
    <property type="term" value="F:sulfur carrier activity"/>
    <property type="evidence" value="ECO:0007669"/>
    <property type="project" value="UniProtKB-UniRule"/>
</dbReference>